<feature type="region of interest" description="Disordered" evidence="1">
    <location>
        <begin position="40"/>
        <end position="181"/>
    </location>
</feature>
<evidence type="ECO:0000313" key="4">
    <source>
        <dbReference type="Proteomes" id="UP001059597"/>
    </source>
</evidence>
<protein>
    <submittedName>
        <fullName evidence="3">Peptidoglycan-binding protein</fullName>
    </submittedName>
</protein>
<accession>A0ABM7ZMP4</accession>
<dbReference type="Pfam" id="PF01471">
    <property type="entry name" value="PG_binding_1"/>
    <property type="match status" value="1"/>
</dbReference>
<evidence type="ECO:0000313" key="3">
    <source>
        <dbReference type="EMBL" id="BDM67658.1"/>
    </source>
</evidence>
<evidence type="ECO:0000259" key="2">
    <source>
        <dbReference type="Pfam" id="PF01471"/>
    </source>
</evidence>
<keyword evidence="4" id="KW-1185">Reference proteome</keyword>
<reference evidence="3" key="1">
    <citation type="submission" date="2022-06" db="EMBL/GenBank/DDBJ databases">
        <title>Complete genome sequence of Streptomyces nigrescens HEK616.</title>
        <authorList>
            <person name="Asamizu S."/>
            <person name="Onaka H."/>
        </authorList>
    </citation>
    <scope>NUCLEOTIDE SEQUENCE</scope>
    <source>
        <strain evidence="3">HEK616</strain>
    </source>
</reference>
<proteinExistence type="predicted"/>
<dbReference type="Gene3D" id="1.10.101.10">
    <property type="entry name" value="PGBD-like superfamily/PGBD"/>
    <property type="match status" value="1"/>
</dbReference>
<organism evidence="3 4">
    <name type="scientific">Streptomyces nigrescens</name>
    <dbReference type="NCBI Taxonomy" id="1920"/>
    <lineage>
        <taxon>Bacteria</taxon>
        <taxon>Bacillati</taxon>
        <taxon>Actinomycetota</taxon>
        <taxon>Actinomycetes</taxon>
        <taxon>Kitasatosporales</taxon>
        <taxon>Streptomycetaceae</taxon>
        <taxon>Streptomyces</taxon>
    </lineage>
</organism>
<feature type="region of interest" description="Disordered" evidence="1">
    <location>
        <begin position="201"/>
        <end position="313"/>
    </location>
</feature>
<dbReference type="InterPro" id="IPR036365">
    <property type="entry name" value="PGBD-like_sf"/>
</dbReference>
<gene>
    <name evidence="3" type="ORF">HEK616_11450</name>
</gene>
<feature type="compositionally biased region" description="Basic and acidic residues" evidence="1">
    <location>
        <begin position="363"/>
        <end position="372"/>
    </location>
</feature>
<feature type="compositionally biased region" description="Low complexity" evidence="1">
    <location>
        <begin position="150"/>
        <end position="165"/>
    </location>
</feature>
<evidence type="ECO:0000256" key="1">
    <source>
        <dbReference type="SAM" id="MobiDB-lite"/>
    </source>
</evidence>
<dbReference type="SUPFAM" id="SSF47090">
    <property type="entry name" value="PGBD-like"/>
    <property type="match status" value="1"/>
</dbReference>
<feature type="region of interest" description="Disordered" evidence="1">
    <location>
        <begin position="347"/>
        <end position="372"/>
    </location>
</feature>
<dbReference type="InterPro" id="IPR002477">
    <property type="entry name" value="Peptidoglycan-bd-like"/>
</dbReference>
<sequence length="372" mass="37613">MTALRTCPHCSAPVRSNGRPTCLCAAADADDFDPLRVRPYVSLPEETPPDGTRTAYGAGAHDGPGTGSGPEADPGTETGPGTEAAYGAGPPARWTADALEDLPGVDAAVHVANDPPPTPALASEPLVPRARRPAGPTSRTYRSAPDEPLSGPSPTVPTAPAAASPADPPPPARPPHRRRALPAALVAAGAAVAATAVLISTDALSGSRQDRAAPPDRGTLAPTAAFPTGGDPSPTRHATPSPPPPDRSPSSAATGIGTPRATVRLSRTAAPPPPAPTRASGSVTDSPGGEDPSSAPTGPIVLREGSSGPEVTELQGRLRQLSLYPGAGDGRYDADVRDAVSRYQRAYGVTGDPDGVYGPRTRQSLEARTQEP</sequence>
<dbReference type="InterPro" id="IPR036366">
    <property type="entry name" value="PGBDSf"/>
</dbReference>
<dbReference type="RefSeq" id="WP_261951781.1">
    <property type="nucleotide sequence ID" value="NZ_AP026073.1"/>
</dbReference>
<dbReference type="EMBL" id="AP026073">
    <property type="protein sequence ID" value="BDM67658.1"/>
    <property type="molecule type" value="Genomic_DNA"/>
</dbReference>
<name>A0ABM7ZMP4_STRNI</name>
<feature type="domain" description="Peptidoglycan binding-like" evidence="2">
    <location>
        <begin position="307"/>
        <end position="365"/>
    </location>
</feature>
<dbReference type="Proteomes" id="UP001059597">
    <property type="component" value="Chromosome"/>
</dbReference>